<feature type="transmembrane region" description="Helical" evidence="6">
    <location>
        <begin position="20"/>
        <end position="38"/>
    </location>
</feature>
<dbReference type="CDD" id="cd11386">
    <property type="entry name" value="MCP_signal"/>
    <property type="match status" value="1"/>
</dbReference>
<evidence type="ECO:0000256" key="4">
    <source>
        <dbReference type="PROSITE-ProRule" id="PRU00284"/>
    </source>
</evidence>
<dbReference type="OrthoDB" id="9816383at2"/>
<evidence type="ECO:0000259" key="10">
    <source>
        <dbReference type="PROSITE" id="PS51753"/>
    </source>
</evidence>
<reference evidence="11 12" key="1">
    <citation type="submission" date="2018-06" db="EMBL/GenBank/DDBJ databases">
        <title>Complete genome of Desulfovibrio marinus P48SEP.</title>
        <authorList>
            <person name="Crispim J.S."/>
            <person name="Vidigal P.M.P."/>
            <person name="Silva L.C.F."/>
            <person name="Araujo L.C."/>
            <person name="Laguardia C.N."/>
            <person name="Dias R.S."/>
            <person name="Sousa M.P."/>
            <person name="Paula S.O."/>
            <person name="Silva C."/>
        </authorList>
    </citation>
    <scope>NUCLEOTIDE SEQUENCE [LARGE SCALE GENOMIC DNA]</scope>
    <source>
        <strain evidence="11 12">P48SEP</strain>
    </source>
</reference>
<dbReference type="SMART" id="SM00091">
    <property type="entry name" value="PAS"/>
    <property type="match status" value="1"/>
</dbReference>
<dbReference type="CDD" id="cd06225">
    <property type="entry name" value="HAMP"/>
    <property type="match status" value="1"/>
</dbReference>
<dbReference type="PANTHER" id="PTHR32089:SF112">
    <property type="entry name" value="LYSOZYME-LIKE PROTEIN-RELATED"/>
    <property type="match status" value="1"/>
</dbReference>
<evidence type="ECO:0000259" key="7">
    <source>
        <dbReference type="PROSITE" id="PS50111"/>
    </source>
</evidence>
<dbReference type="Gene3D" id="6.10.340.10">
    <property type="match status" value="1"/>
</dbReference>
<evidence type="ECO:0000313" key="11">
    <source>
        <dbReference type="EMBL" id="TVM34888.1"/>
    </source>
</evidence>
<dbReference type="EMBL" id="QMIF01000003">
    <property type="protein sequence ID" value="TVM34888.1"/>
    <property type="molecule type" value="Genomic_DNA"/>
</dbReference>
<sequence>MPSTSFLSVLNSISIKLKLFIGFGVVLLLFAVVAWQGYTGLEDASRGFNQYEHTATDANLAGRMQANILLAHVSAIDYANNPNEEILNDYQNRMTMLQGFVETAKTEVKNPERIKLLGEAVLGMGKYMAGVKRLEEIAAESREKMGTMVASGPEMVEKLNKIIEICTVYELFEGLKTATAVQRHLMQGRLAMAYFLWSTHDPADAKKSREEFTISQGLIKDRDRKGETSQVRNLYKDILKASNMYIEASSAVLDLAAERNEVVETTLHTYGPQIADDFEQIKLSVIKEQEELGPVLQAHNQQLGTTIATIGVVALAVGVIIALFLSLVISSQLGKAMRFAQAIAAGDFSAKLDIRGRDEIAKVADAMRMIPETLNKVVLEFKQVSSRVRFGHLEERGDADAFPGSFAEIVTSTNLLADAFTHYLDAVPTPIMAIDNQFHITYMNAQGRELLGMDKQSLLGTKCSDVFHTSDCGTGSCACNVAMKELRKASSETDAHPQGADLEIAYTGVPITDDDGNVVGAFEIIMDQTEIKTTQKRILEVVEQANGLSERLASSADELAAQVEQITKGTSMQRDRVSETASAMEEMNATVMEVAQNASEASKNSSVTRDKALEGADVVRQSVEAIAQVEAAAAELLANMNTLSERSESIGNVMNVISDIADQTNLLALNAAIEAARAGEAGRGFAVVADEVRKLAEKTMNATGEVGASIEAIQEATNKNVDNMHRASDAVQKATDLSGQSGTALQEIVHFMETNAAQVESIATAAEQQSATSEQISRSVEEINIITNDTADSMEQSSNAVQELAGMSNDLSELMRRLGQ</sequence>
<name>A0A6P1ZLF0_9BACT</name>
<evidence type="ECO:0000259" key="8">
    <source>
        <dbReference type="PROSITE" id="PS50112"/>
    </source>
</evidence>
<dbReference type="NCBIfam" id="TIGR00229">
    <property type="entry name" value="sensory_box"/>
    <property type="match status" value="1"/>
</dbReference>
<gene>
    <name evidence="11" type="ORF">DQK91_05620</name>
</gene>
<dbReference type="InterPro" id="IPR000014">
    <property type="entry name" value="PAS"/>
</dbReference>
<dbReference type="InterPro" id="IPR004089">
    <property type="entry name" value="MCPsignal_dom"/>
</dbReference>
<accession>A0A6P1ZLF0</accession>
<feature type="domain" description="HAMP" evidence="9">
    <location>
        <begin position="327"/>
        <end position="379"/>
    </location>
</feature>
<dbReference type="FunFam" id="1.10.287.950:FF:000001">
    <property type="entry name" value="Methyl-accepting chemotaxis sensory transducer"/>
    <property type="match status" value="1"/>
</dbReference>
<feature type="domain" description="Methyl-accepting transducer" evidence="7">
    <location>
        <begin position="548"/>
        <end position="784"/>
    </location>
</feature>
<organism evidence="11 12">
    <name type="scientific">Oceanidesulfovibrio marinus</name>
    <dbReference type="NCBI Taxonomy" id="370038"/>
    <lineage>
        <taxon>Bacteria</taxon>
        <taxon>Pseudomonadati</taxon>
        <taxon>Thermodesulfobacteriota</taxon>
        <taxon>Desulfovibrionia</taxon>
        <taxon>Desulfovibrionales</taxon>
        <taxon>Desulfovibrionaceae</taxon>
        <taxon>Oceanidesulfovibrio</taxon>
    </lineage>
</organism>
<dbReference type="Pfam" id="PF08448">
    <property type="entry name" value="PAS_4"/>
    <property type="match status" value="1"/>
</dbReference>
<keyword evidence="6" id="KW-0472">Membrane</keyword>
<dbReference type="GO" id="GO:0006935">
    <property type="term" value="P:chemotaxis"/>
    <property type="evidence" value="ECO:0007669"/>
    <property type="project" value="InterPro"/>
</dbReference>
<dbReference type="GO" id="GO:0016020">
    <property type="term" value="C:membrane"/>
    <property type="evidence" value="ECO:0007669"/>
    <property type="project" value="UniProtKB-SubCell"/>
</dbReference>
<feature type="domain" description="HBM" evidence="10">
    <location>
        <begin position="53"/>
        <end position="293"/>
    </location>
</feature>
<feature type="domain" description="PAS" evidence="8">
    <location>
        <begin position="416"/>
        <end position="471"/>
    </location>
</feature>
<dbReference type="GO" id="GO:0004888">
    <property type="term" value="F:transmembrane signaling receptor activity"/>
    <property type="evidence" value="ECO:0007669"/>
    <property type="project" value="InterPro"/>
</dbReference>
<dbReference type="PANTHER" id="PTHR32089">
    <property type="entry name" value="METHYL-ACCEPTING CHEMOTAXIS PROTEIN MCPB"/>
    <property type="match status" value="1"/>
</dbReference>
<comment type="subcellular location">
    <subcellularLocation>
        <location evidence="1">Membrane</location>
    </subcellularLocation>
</comment>
<dbReference type="PROSITE" id="PS50111">
    <property type="entry name" value="CHEMOTAXIS_TRANSDUC_2"/>
    <property type="match status" value="1"/>
</dbReference>
<dbReference type="PROSITE" id="PS50885">
    <property type="entry name" value="HAMP"/>
    <property type="match status" value="1"/>
</dbReference>
<dbReference type="InterPro" id="IPR035965">
    <property type="entry name" value="PAS-like_dom_sf"/>
</dbReference>
<dbReference type="SUPFAM" id="SSF58104">
    <property type="entry name" value="Methyl-accepting chemotaxis protein (MCP) signaling domain"/>
    <property type="match status" value="1"/>
</dbReference>
<comment type="similarity">
    <text evidence="3">Belongs to the methyl-accepting chemotaxis (MCP) protein family.</text>
</comment>
<dbReference type="InterPro" id="IPR032255">
    <property type="entry name" value="HBM"/>
</dbReference>
<dbReference type="PROSITE" id="PS50112">
    <property type="entry name" value="PAS"/>
    <property type="match status" value="1"/>
</dbReference>
<dbReference type="Pfam" id="PF00672">
    <property type="entry name" value="HAMP"/>
    <property type="match status" value="1"/>
</dbReference>
<dbReference type="CDD" id="cd00130">
    <property type="entry name" value="PAS"/>
    <property type="match status" value="1"/>
</dbReference>
<evidence type="ECO:0000259" key="9">
    <source>
        <dbReference type="PROSITE" id="PS50885"/>
    </source>
</evidence>
<comment type="caution">
    <text evidence="11">The sequence shown here is derived from an EMBL/GenBank/DDBJ whole genome shotgun (WGS) entry which is preliminary data.</text>
</comment>
<dbReference type="PRINTS" id="PR00260">
    <property type="entry name" value="CHEMTRNSDUCR"/>
</dbReference>
<evidence type="ECO:0000313" key="12">
    <source>
        <dbReference type="Proteomes" id="UP000434052"/>
    </source>
</evidence>
<dbReference type="InterPro" id="IPR003660">
    <property type="entry name" value="HAMP_dom"/>
</dbReference>
<evidence type="ECO:0000256" key="1">
    <source>
        <dbReference type="ARBA" id="ARBA00004370"/>
    </source>
</evidence>
<evidence type="ECO:0000256" key="6">
    <source>
        <dbReference type="SAM" id="Phobius"/>
    </source>
</evidence>
<dbReference type="SUPFAM" id="SSF55785">
    <property type="entry name" value="PYP-like sensor domain (PAS domain)"/>
    <property type="match status" value="1"/>
</dbReference>
<evidence type="ECO:0000256" key="3">
    <source>
        <dbReference type="ARBA" id="ARBA00029447"/>
    </source>
</evidence>
<feature type="transmembrane region" description="Helical" evidence="6">
    <location>
        <begin position="307"/>
        <end position="329"/>
    </location>
</feature>
<evidence type="ECO:0000256" key="2">
    <source>
        <dbReference type="ARBA" id="ARBA00023224"/>
    </source>
</evidence>
<dbReference type="InterPro" id="IPR004090">
    <property type="entry name" value="Chemotax_Me-accpt_rcpt"/>
</dbReference>
<keyword evidence="6" id="KW-0812">Transmembrane</keyword>
<dbReference type="AlphaFoldDB" id="A0A6P1ZLF0"/>
<dbReference type="Gene3D" id="1.10.287.950">
    <property type="entry name" value="Methyl-accepting chemotaxis protein"/>
    <property type="match status" value="1"/>
</dbReference>
<protein>
    <submittedName>
        <fullName evidence="11">Chemotaxis protein</fullName>
    </submittedName>
</protein>
<dbReference type="Proteomes" id="UP000434052">
    <property type="component" value="Unassembled WGS sequence"/>
</dbReference>
<dbReference type="PROSITE" id="PS51753">
    <property type="entry name" value="HBM"/>
    <property type="match status" value="1"/>
</dbReference>
<evidence type="ECO:0000256" key="5">
    <source>
        <dbReference type="SAM" id="Coils"/>
    </source>
</evidence>
<dbReference type="InterPro" id="IPR013656">
    <property type="entry name" value="PAS_4"/>
</dbReference>
<dbReference type="Gene3D" id="3.30.450.20">
    <property type="entry name" value="PAS domain"/>
    <property type="match status" value="1"/>
</dbReference>
<dbReference type="Pfam" id="PF00015">
    <property type="entry name" value="MCPsignal"/>
    <property type="match status" value="1"/>
</dbReference>
<keyword evidence="2 4" id="KW-0807">Transducer</keyword>
<keyword evidence="5" id="KW-0175">Coiled coil</keyword>
<keyword evidence="6" id="KW-1133">Transmembrane helix</keyword>
<dbReference type="SMART" id="SM00283">
    <property type="entry name" value="MA"/>
    <property type="match status" value="1"/>
</dbReference>
<proteinExistence type="inferred from homology"/>
<dbReference type="GO" id="GO:0007165">
    <property type="term" value="P:signal transduction"/>
    <property type="evidence" value="ECO:0007669"/>
    <property type="project" value="UniProtKB-KW"/>
</dbReference>
<feature type="coiled-coil region" evidence="5">
    <location>
        <begin position="584"/>
        <end position="646"/>
    </location>
</feature>
<dbReference type="SMART" id="SM01358">
    <property type="entry name" value="HBM"/>
    <property type="match status" value="1"/>
</dbReference>